<dbReference type="PANTHER" id="PTHR43388:SF1">
    <property type="entry name" value="HYDROGENASE MATURATION FACTOR HOXX"/>
    <property type="match status" value="1"/>
</dbReference>
<feature type="domain" description="Formyl transferase N-terminal" evidence="2">
    <location>
        <begin position="120"/>
        <end position="220"/>
    </location>
</feature>
<dbReference type="SUPFAM" id="SSF50486">
    <property type="entry name" value="FMT C-terminal domain-like"/>
    <property type="match status" value="1"/>
</dbReference>
<dbReference type="SUPFAM" id="SSF52096">
    <property type="entry name" value="ClpP/crotonase"/>
    <property type="match status" value="1"/>
</dbReference>
<feature type="compositionally biased region" description="Polar residues" evidence="1">
    <location>
        <begin position="1"/>
        <end position="12"/>
    </location>
</feature>
<evidence type="ECO:0000256" key="1">
    <source>
        <dbReference type="SAM" id="MobiDB-lite"/>
    </source>
</evidence>
<organism evidence="4 6">
    <name type="scientific">Branchiostoma belcheri</name>
    <name type="common">Amphioxus</name>
    <dbReference type="NCBI Taxonomy" id="7741"/>
    <lineage>
        <taxon>Eukaryota</taxon>
        <taxon>Metazoa</taxon>
        <taxon>Chordata</taxon>
        <taxon>Cephalochordata</taxon>
        <taxon>Leptocardii</taxon>
        <taxon>Amphioxiformes</taxon>
        <taxon>Branchiostomatidae</taxon>
        <taxon>Branchiostoma</taxon>
    </lineage>
</organism>
<feature type="region of interest" description="Disordered" evidence="1">
    <location>
        <begin position="1"/>
        <end position="84"/>
    </location>
</feature>
<dbReference type="AlphaFoldDB" id="A0A6P4ZTK3"/>
<dbReference type="GO" id="GO:0003824">
    <property type="term" value="F:catalytic activity"/>
    <property type="evidence" value="ECO:0007669"/>
    <property type="project" value="InterPro"/>
</dbReference>
<name>A0A6P4ZTK3_BRABE</name>
<dbReference type="Pfam" id="PF02911">
    <property type="entry name" value="Formyl_trans_C"/>
    <property type="match status" value="1"/>
</dbReference>
<proteinExistence type="predicted"/>
<dbReference type="RefSeq" id="XP_019640193.1">
    <property type="nucleotide sequence ID" value="XM_019784634.1"/>
</dbReference>
<dbReference type="SUPFAM" id="SSF53328">
    <property type="entry name" value="Formyltransferase"/>
    <property type="match status" value="1"/>
</dbReference>
<dbReference type="InterPro" id="IPR036477">
    <property type="entry name" value="Formyl_transf_N_sf"/>
</dbReference>
<feature type="domain" description="Formyl transferase C-terminal" evidence="3">
    <location>
        <begin position="260"/>
        <end position="362"/>
    </location>
</feature>
<dbReference type="InterPro" id="IPR001753">
    <property type="entry name" value="Enoyl-CoA_hydra/iso"/>
</dbReference>
<dbReference type="CDD" id="cd06558">
    <property type="entry name" value="crotonase-like"/>
    <property type="match status" value="1"/>
</dbReference>
<dbReference type="GeneID" id="109482000"/>
<evidence type="ECO:0000313" key="5">
    <source>
        <dbReference type="RefSeq" id="XP_019640192.1"/>
    </source>
</evidence>
<dbReference type="Gene3D" id="3.90.226.10">
    <property type="entry name" value="2-enoyl-CoA Hydratase, Chain A, domain 1"/>
    <property type="match status" value="1"/>
</dbReference>
<dbReference type="Pfam" id="PF00378">
    <property type="entry name" value="ECH_1"/>
    <property type="match status" value="1"/>
</dbReference>
<evidence type="ECO:0000313" key="6">
    <source>
        <dbReference type="RefSeq" id="XP_019640193.1"/>
    </source>
</evidence>
<accession>A0A6P4ZTK3</accession>
<dbReference type="InterPro" id="IPR002376">
    <property type="entry name" value="Formyl_transf_N"/>
</dbReference>
<feature type="compositionally biased region" description="Low complexity" evidence="1">
    <location>
        <begin position="34"/>
        <end position="58"/>
    </location>
</feature>
<evidence type="ECO:0000313" key="4">
    <source>
        <dbReference type="Proteomes" id="UP000515135"/>
    </source>
</evidence>
<gene>
    <name evidence="5 6" type="primary">LOC109482000</name>
</gene>
<dbReference type="Proteomes" id="UP000515135">
    <property type="component" value="Unplaced"/>
</dbReference>
<keyword evidence="4" id="KW-1185">Reference proteome</keyword>
<feature type="compositionally biased region" description="Polar residues" evidence="1">
    <location>
        <begin position="20"/>
        <end position="33"/>
    </location>
</feature>
<dbReference type="CDD" id="cd08650">
    <property type="entry name" value="FMT_core_HypX_N"/>
    <property type="match status" value="1"/>
</dbReference>
<protein>
    <submittedName>
        <fullName evidence="5 6">Uncharacterized protein LOC109482000</fullName>
    </submittedName>
</protein>
<dbReference type="Pfam" id="PF00551">
    <property type="entry name" value="Formyl_trans_N"/>
    <property type="match status" value="1"/>
</dbReference>
<dbReference type="InterPro" id="IPR011034">
    <property type="entry name" value="Formyl_transferase-like_C_sf"/>
</dbReference>
<dbReference type="InterPro" id="IPR005793">
    <property type="entry name" value="Formyl_trans_C"/>
</dbReference>
<evidence type="ECO:0000259" key="2">
    <source>
        <dbReference type="Pfam" id="PF00551"/>
    </source>
</evidence>
<dbReference type="RefSeq" id="XP_019640192.1">
    <property type="nucleotide sequence ID" value="XM_019784633.1"/>
</dbReference>
<evidence type="ECO:0000259" key="3">
    <source>
        <dbReference type="Pfam" id="PF02911"/>
    </source>
</evidence>
<dbReference type="InterPro" id="IPR047180">
    <property type="entry name" value="HoxX-like"/>
</dbReference>
<sequence length="664" mass="73439">MIRIPNVTSGTAWRSMRRMQVTTRAATTSSQHGPTSQQPPRRRASPQAPWQPSQQALPTREPSKPTALPWVDFAAPDPTKKAGKPQKITFLCNSFNGLSQRLYLELVSRGHHVTVHENPRGEEMTKAAEADKPDLVLCPFLTRRVPPSLYNNPARPVLIVHPGIPGDRGPSSIDWALKEGATEWGVTVLQAADEMDAGDIWAACKFPVNRQATKSSLYGKEVTKAAALAVQGALEALEQGTPPTPLDYSHPEVKGELRRKLTAEDRQVDWTQPAEDVARVVRACDSQPGAMGLLRLSVQGQLQQHEVLLFGACVEGNRDMVRQLKERAGHATPGDIIARRNSAVLVACKDREDAIWISHLKTPPPQENCPALAGLPQRSSLKLPATSVLPCADVPPLPVSHSDPLPYGTRPETFQDVWTTRQDGVCYVHFDFYNGAMSTDQCKRLEQVLWDAEQDPDCSVVALMGGHNFFSNGIHLNVIESSECAIAESWANITAINDVVKAIFRMRNKVTVSVLQGNAGAGGVMMALAADRVVSHAGVVLNPHYRKMALFGSEYWTYSLPQRVGFPMAEELTTRLQPVLAPEAWDMGMLDDVIGSDAVELNAQIHLKCLRLQAEAGEILRVKRAATSSLWSILEQHRQEELGYMRQCFQDKEYHARRRKFVYH</sequence>
<dbReference type="InterPro" id="IPR029045">
    <property type="entry name" value="ClpP/crotonase-like_dom_sf"/>
</dbReference>
<dbReference type="KEGG" id="bbel:109482000"/>
<dbReference type="Gene3D" id="3.40.50.12230">
    <property type="match status" value="1"/>
</dbReference>
<dbReference type="PANTHER" id="PTHR43388">
    <property type="entry name" value="HYDROGENASE MATURATION FACTOR HOXX"/>
    <property type="match status" value="1"/>
</dbReference>
<dbReference type="OrthoDB" id="5126881at2759"/>
<reference evidence="5 6" key="1">
    <citation type="submission" date="2025-04" db="UniProtKB">
        <authorList>
            <consortium name="RefSeq"/>
        </authorList>
    </citation>
    <scope>IDENTIFICATION</scope>
    <source>
        <tissue evidence="5 6">Gonad</tissue>
    </source>
</reference>